<name>A0A1I4D3E9_9HYPH</name>
<dbReference type="Pfam" id="PF00903">
    <property type="entry name" value="Glyoxalase"/>
    <property type="match status" value="2"/>
</dbReference>
<reference evidence="2 3" key="1">
    <citation type="submission" date="2016-10" db="EMBL/GenBank/DDBJ databases">
        <authorList>
            <person name="de Groot N.N."/>
        </authorList>
    </citation>
    <scope>NUCLEOTIDE SEQUENCE [LARGE SCALE GENOMIC DNA]</scope>
    <source>
        <strain evidence="2 3">NE2</strain>
    </source>
</reference>
<dbReference type="SUPFAM" id="SSF54593">
    <property type="entry name" value="Glyoxalase/Bleomycin resistance protein/Dihydroxybiphenyl dioxygenase"/>
    <property type="match status" value="2"/>
</dbReference>
<dbReference type="STRING" id="1612308.SAMN05444581_1358"/>
<evidence type="ECO:0000313" key="3">
    <source>
        <dbReference type="Proteomes" id="UP000198755"/>
    </source>
</evidence>
<sequence>MVDPDGCFVWYELMTADKAAAKAFYADVMGWGARDPSTRNMTYALFTAGNAAVAGLMAFPEAAKEIGAVPRWIGYVGVDDVDATVEQIKQLGGAVLVPPKDIPNVSRFSVLADPETATFGLFKWLSGGPRQAVELGQPGHVSWHELLAADAEKAFAFYSRIFGWRKAEAEVGPIGIYQPFSSGGQTTGGIFTKPATAPFPFWLYYFGVADIDAAAERVRTGGGQILEGPLEIPGGSWVTRCLDPQGAIFALEGKRSSHPLGYFKRVVAGDPASARARRFTG</sequence>
<dbReference type="InterPro" id="IPR037523">
    <property type="entry name" value="VOC_core"/>
</dbReference>
<dbReference type="AlphaFoldDB" id="A0A1I4D3E9"/>
<dbReference type="Proteomes" id="UP000198755">
    <property type="component" value="Unassembled WGS sequence"/>
</dbReference>
<dbReference type="PANTHER" id="PTHR33993">
    <property type="entry name" value="GLYOXALASE-RELATED"/>
    <property type="match status" value="1"/>
</dbReference>
<evidence type="ECO:0000259" key="1">
    <source>
        <dbReference type="PROSITE" id="PS51819"/>
    </source>
</evidence>
<keyword evidence="3" id="KW-1185">Reference proteome</keyword>
<gene>
    <name evidence="2" type="ORF">SAMN05444581_1358</name>
</gene>
<evidence type="ECO:0000313" key="2">
    <source>
        <dbReference type="EMBL" id="SFK87259.1"/>
    </source>
</evidence>
<feature type="domain" description="VOC" evidence="1">
    <location>
        <begin position="137"/>
        <end position="254"/>
    </location>
</feature>
<protein>
    <recommendedName>
        <fullName evidence="1">VOC domain-containing protein</fullName>
    </recommendedName>
</protein>
<feature type="domain" description="VOC" evidence="1">
    <location>
        <begin position="7"/>
        <end position="124"/>
    </location>
</feature>
<dbReference type="PROSITE" id="PS51819">
    <property type="entry name" value="VOC"/>
    <property type="match status" value="2"/>
</dbReference>
<organism evidence="2 3">
    <name type="scientific">Methylocapsa palsarum</name>
    <dbReference type="NCBI Taxonomy" id="1612308"/>
    <lineage>
        <taxon>Bacteria</taxon>
        <taxon>Pseudomonadati</taxon>
        <taxon>Pseudomonadota</taxon>
        <taxon>Alphaproteobacteria</taxon>
        <taxon>Hyphomicrobiales</taxon>
        <taxon>Beijerinckiaceae</taxon>
        <taxon>Methylocapsa</taxon>
    </lineage>
</organism>
<proteinExistence type="predicted"/>
<accession>A0A1I4D3E9</accession>
<dbReference type="EMBL" id="FOSN01000035">
    <property type="protein sequence ID" value="SFK87259.1"/>
    <property type="molecule type" value="Genomic_DNA"/>
</dbReference>
<dbReference type="OrthoDB" id="9793039at2"/>
<dbReference type="InterPro" id="IPR004360">
    <property type="entry name" value="Glyas_Fos-R_dOase_dom"/>
</dbReference>
<dbReference type="InterPro" id="IPR029068">
    <property type="entry name" value="Glyas_Bleomycin-R_OHBP_Dase"/>
</dbReference>
<dbReference type="InterPro" id="IPR052164">
    <property type="entry name" value="Anthracycline_SecMetBiosynth"/>
</dbReference>
<dbReference type="Gene3D" id="3.10.180.10">
    <property type="entry name" value="2,3-Dihydroxybiphenyl 1,2-Dioxygenase, domain 1"/>
    <property type="match status" value="2"/>
</dbReference>
<dbReference type="PANTHER" id="PTHR33993:SF14">
    <property type="entry name" value="GB|AAF24581.1"/>
    <property type="match status" value="1"/>
</dbReference>
<dbReference type="CDD" id="cd07247">
    <property type="entry name" value="SgaA_N_like"/>
    <property type="match status" value="2"/>
</dbReference>